<gene>
    <name evidence="3" type="ORF">Ga0074812_15726</name>
</gene>
<dbReference type="AlphaFoldDB" id="A0A0S4QZS5"/>
<protein>
    <submittedName>
        <fullName evidence="3">Uncharacterized protein</fullName>
    </submittedName>
</protein>
<name>A0A0S4QZS5_9ACTN</name>
<evidence type="ECO:0000256" key="1">
    <source>
        <dbReference type="SAM" id="MobiDB-lite"/>
    </source>
</evidence>
<dbReference type="RefSeq" id="WP_091287110.1">
    <property type="nucleotide sequence ID" value="NZ_FAOZ01000057.1"/>
</dbReference>
<evidence type="ECO:0000256" key="2">
    <source>
        <dbReference type="SAM" id="Phobius"/>
    </source>
</evidence>
<proteinExistence type="predicted"/>
<dbReference type="Proteomes" id="UP000198802">
    <property type="component" value="Unassembled WGS sequence"/>
</dbReference>
<evidence type="ECO:0000313" key="4">
    <source>
        <dbReference type="Proteomes" id="UP000198802"/>
    </source>
</evidence>
<feature type="compositionally biased region" description="Basic and acidic residues" evidence="1">
    <location>
        <begin position="96"/>
        <end position="107"/>
    </location>
</feature>
<keyword evidence="2" id="KW-0472">Membrane</keyword>
<feature type="region of interest" description="Disordered" evidence="1">
    <location>
        <begin position="64"/>
        <end position="107"/>
    </location>
</feature>
<sequence>MPPGEHPRTRAEQVADWIGWHLAELLAVGVPLFLAATVAVWLIGLSALAGAVWAAAEIRAARAARPELDATPAARPQLSERPAHHPTPARPVGTEADDRPELYGDPS</sequence>
<keyword evidence="4" id="KW-1185">Reference proteome</keyword>
<reference evidence="4" key="1">
    <citation type="submission" date="2015-11" db="EMBL/GenBank/DDBJ databases">
        <authorList>
            <person name="Varghese N."/>
        </authorList>
    </citation>
    <scope>NUCLEOTIDE SEQUENCE [LARGE SCALE GENOMIC DNA]</scope>
    <source>
        <strain evidence="4">DSM 45899</strain>
    </source>
</reference>
<keyword evidence="2" id="KW-0812">Transmembrane</keyword>
<feature type="transmembrane region" description="Helical" evidence="2">
    <location>
        <begin position="32"/>
        <end position="56"/>
    </location>
</feature>
<dbReference type="EMBL" id="FAOZ01000057">
    <property type="protein sequence ID" value="CUU61136.1"/>
    <property type="molecule type" value="Genomic_DNA"/>
</dbReference>
<keyword evidence="2" id="KW-1133">Transmembrane helix</keyword>
<organism evidence="3 4">
    <name type="scientific">Parafrankia irregularis</name>
    <dbReference type="NCBI Taxonomy" id="795642"/>
    <lineage>
        <taxon>Bacteria</taxon>
        <taxon>Bacillati</taxon>
        <taxon>Actinomycetota</taxon>
        <taxon>Actinomycetes</taxon>
        <taxon>Frankiales</taxon>
        <taxon>Frankiaceae</taxon>
        <taxon>Parafrankia</taxon>
    </lineage>
</organism>
<accession>A0A0S4QZS5</accession>
<evidence type="ECO:0000313" key="3">
    <source>
        <dbReference type="EMBL" id="CUU61136.1"/>
    </source>
</evidence>